<gene>
    <name evidence="2" type="ORF">N0F65_001753</name>
</gene>
<proteinExistence type="predicted"/>
<evidence type="ECO:0000313" key="2">
    <source>
        <dbReference type="EMBL" id="DBA01125.1"/>
    </source>
</evidence>
<name>A0AAV2Z5N5_9STRA</name>
<protein>
    <submittedName>
        <fullName evidence="2">Uncharacterized protein</fullName>
    </submittedName>
</protein>
<feature type="coiled-coil region" evidence="1">
    <location>
        <begin position="79"/>
        <end position="120"/>
    </location>
</feature>
<organism evidence="2 3">
    <name type="scientific">Lagenidium giganteum</name>
    <dbReference type="NCBI Taxonomy" id="4803"/>
    <lineage>
        <taxon>Eukaryota</taxon>
        <taxon>Sar</taxon>
        <taxon>Stramenopiles</taxon>
        <taxon>Oomycota</taxon>
        <taxon>Peronosporomycetes</taxon>
        <taxon>Pythiales</taxon>
        <taxon>Pythiaceae</taxon>
    </lineage>
</organism>
<sequence length="181" mass="21067">MTSIAASPAYTESLKKRGRLIGSDAFELGRKKRCRVVELGNEAAEEEDVPKYTQRHVDYFEQVKQADIARIRTEYEQYIMKKDVEFQNMRQEMQQLVQRLHAQEKDSERLQGENKILKRAVAIQNQRKEECLQENAVLKQLTSQAAEHIKRLEQSNYALRVHLQTSNTVTRGDCSQPPDVF</sequence>
<dbReference type="Proteomes" id="UP001146120">
    <property type="component" value="Unassembled WGS sequence"/>
</dbReference>
<dbReference type="PANTHER" id="PTHR31245">
    <property type="entry name" value="UBIQUITIN SYSTEM COMPONENT CUE PROTEIN"/>
    <property type="match status" value="1"/>
</dbReference>
<reference evidence="2" key="2">
    <citation type="journal article" date="2023" name="Microbiol Resour">
        <title>Decontamination and Annotation of the Draft Genome Sequence of the Oomycete Lagenidium giganteum ARSEF 373.</title>
        <authorList>
            <person name="Morgan W.R."/>
            <person name="Tartar A."/>
        </authorList>
    </citation>
    <scope>NUCLEOTIDE SEQUENCE</scope>
    <source>
        <strain evidence="2">ARSEF 373</strain>
    </source>
</reference>
<dbReference type="AlphaFoldDB" id="A0AAV2Z5N5"/>
<dbReference type="PANTHER" id="PTHR31245:SF20">
    <property type="entry name" value="F18B13.13 PROTEIN"/>
    <property type="match status" value="1"/>
</dbReference>
<dbReference type="EMBL" id="DAKRPA010000053">
    <property type="protein sequence ID" value="DBA01125.1"/>
    <property type="molecule type" value="Genomic_DNA"/>
</dbReference>
<comment type="caution">
    <text evidence="2">The sequence shown here is derived from an EMBL/GenBank/DDBJ whole genome shotgun (WGS) entry which is preliminary data.</text>
</comment>
<evidence type="ECO:0000256" key="1">
    <source>
        <dbReference type="SAM" id="Coils"/>
    </source>
</evidence>
<accession>A0AAV2Z5N5</accession>
<evidence type="ECO:0000313" key="3">
    <source>
        <dbReference type="Proteomes" id="UP001146120"/>
    </source>
</evidence>
<keyword evidence="3" id="KW-1185">Reference proteome</keyword>
<reference evidence="2" key="1">
    <citation type="submission" date="2022-11" db="EMBL/GenBank/DDBJ databases">
        <authorList>
            <person name="Morgan W.R."/>
            <person name="Tartar A."/>
        </authorList>
    </citation>
    <scope>NUCLEOTIDE SEQUENCE</scope>
    <source>
        <strain evidence="2">ARSEF 373</strain>
    </source>
</reference>
<keyword evidence="1" id="KW-0175">Coiled coil</keyword>